<name>A0A0S2HZN1_9BACT</name>
<organism evidence="9 10">
    <name type="scientific">Salinivirga cyanobacteriivorans</name>
    <dbReference type="NCBI Taxonomy" id="1307839"/>
    <lineage>
        <taxon>Bacteria</taxon>
        <taxon>Pseudomonadati</taxon>
        <taxon>Bacteroidota</taxon>
        <taxon>Bacteroidia</taxon>
        <taxon>Bacteroidales</taxon>
        <taxon>Salinivirgaceae</taxon>
        <taxon>Salinivirga</taxon>
    </lineage>
</organism>
<comment type="cofactor">
    <cofactor evidence="2">
        <name>Mn(2+)</name>
        <dbReference type="ChEBI" id="CHEBI:29035"/>
    </cofactor>
</comment>
<dbReference type="STRING" id="1307839.L21SP5_01829"/>
<evidence type="ECO:0000313" key="9">
    <source>
        <dbReference type="EMBL" id="ALO15470.1"/>
    </source>
</evidence>
<dbReference type="RefSeq" id="WP_057952931.1">
    <property type="nucleotide sequence ID" value="NZ_CP013118.1"/>
</dbReference>
<keyword evidence="6 9" id="KW-0378">Hydrolase</keyword>
<evidence type="ECO:0000259" key="8">
    <source>
        <dbReference type="SMART" id="SM01011"/>
    </source>
</evidence>
<dbReference type="SUPFAM" id="SSF55920">
    <property type="entry name" value="Creatinase/aminopeptidase"/>
    <property type="match status" value="1"/>
</dbReference>
<accession>A0A0S2HZN1</accession>
<dbReference type="EC" id="3.4.11.9" evidence="4"/>
<evidence type="ECO:0000256" key="5">
    <source>
        <dbReference type="ARBA" id="ARBA00022723"/>
    </source>
</evidence>
<keyword evidence="10" id="KW-1185">Reference proteome</keyword>
<evidence type="ECO:0000256" key="4">
    <source>
        <dbReference type="ARBA" id="ARBA00012574"/>
    </source>
</evidence>
<dbReference type="PANTHER" id="PTHR43226:SF4">
    <property type="entry name" value="XAA-PRO AMINOPEPTIDASE 3"/>
    <property type="match status" value="1"/>
</dbReference>
<dbReference type="KEGG" id="blq:L21SP5_01829"/>
<dbReference type="InterPro" id="IPR052433">
    <property type="entry name" value="X-Pro_dipept-like"/>
</dbReference>
<dbReference type="GO" id="GO:0006508">
    <property type="term" value="P:proteolysis"/>
    <property type="evidence" value="ECO:0007669"/>
    <property type="project" value="TreeGrafter"/>
</dbReference>
<dbReference type="OrthoDB" id="9806388at2"/>
<keyword evidence="7" id="KW-0464">Manganese</keyword>
<dbReference type="EMBL" id="CP013118">
    <property type="protein sequence ID" value="ALO15470.1"/>
    <property type="molecule type" value="Genomic_DNA"/>
</dbReference>
<keyword evidence="9" id="KW-0031">Aminopeptidase</keyword>
<dbReference type="Pfam" id="PF05195">
    <property type="entry name" value="AMP_N"/>
    <property type="match status" value="1"/>
</dbReference>
<reference evidence="9 10" key="1">
    <citation type="submission" date="2015-11" db="EMBL/GenBank/DDBJ databases">
        <title>Description and complete genome sequence of a novel strain predominating in hypersaline microbial mats and representing a new family of the Bacteriodetes phylum.</title>
        <authorList>
            <person name="Spring S."/>
            <person name="Bunk B."/>
            <person name="Sproer C."/>
            <person name="Klenk H.-P."/>
        </authorList>
    </citation>
    <scope>NUCLEOTIDE SEQUENCE [LARGE SCALE GENOMIC DNA]</scope>
    <source>
        <strain evidence="9 10">L21-Spi-D4</strain>
    </source>
</reference>
<dbReference type="PANTHER" id="PTHR43226">
    <property type="entry name" value="XAA-PRO AMINOPEPTIDASE 3"/>
    <property type="match status" value="1"/>
</dbReference>
<evidence type="ECO:0000313" key="10">
    <source>
        <dbReference type="Proteomes" id="UP000064893"/>
    </source>
</evidence>
<dbReference type="InterPro" id="IPR036005">
    <property type="entry name" value="Creatinase/aminopeptidase-like"/>
</dbReference>
<sequence>MRNQELPYHFFTRNRKNLQKELDPNTLVIVFSNPVSIRNGDQQYVYRQASDMFYFSGITQPETVLVMYTTGGNWHEILFINRPDPKTAIWDGYQLSTSDAADASGITDVRYTDTMKQTLEKLAKKNEKIASTYPAHHQVAVQWTEYLMERNKKISQTSLQPIISKLRVIKAPEEIALIKKAIDITRKAFENLVPMIQSGAMEYEIEAEMIRTFIANGSDGHAFDPIVASGPNACILHYINNKRKMKNKELLLLDFGAEFNGYAADMSRTLPIGGHFTTRQKEVYRAVLNAQKEAINLIRPGISIKDINEQVRQYLEKKMVELNLFTEQDIAQQNPEEPLTRKYFMHGTSHFMGIDVHDIGDTKEKLQPGMVLTCEPGLYIKEESLGVRIENDILVTENGNEDLMAHIPRETEDIERLLSQ</sequence>
<dbReference type="Gene3D" id="3.90.230.10">
    <property type="entry name" value="Creatinase/methionine aminopeptidase superfamily"/>
    <property type="match status" value="1"/>
</dbReference>
<dbReference type="GO" id="GO:0070006">
    <property type="term" value="F:metalloaminopeptidase activity"/>
    <property type="evidence" value="ECO:0007669"/>
    <property type="project" value="InterPro"/>
</dbReference>
<dbReference type="AlphaFoldDB" id="A0A0S2HZN1"/>
<keyword evidence="9" id="KW-0645">Protease</keyword>
<proteinExistence type="inferred from homology"/>
<evidence type="ECO:0000256" key="1">
    <source>
        <dbReference type="ARBA" id="ARBA00001424"/>
    </source>
</evidence>
<dbReference type="CDD" id="cd01087">
    <property type="entry name" value="Prolidase"/>
    <property type="match status" value="1"/>
</dbReference>
<dbReference type="GO" id="GO:0030145">
    <property type="term" value="F:manganese ion binding"/>
    <property type="evidence" value="ECO:0007669"/>
    <property type="project" value="InterPro"/>
</dbReference>
<dbReference type="GO" id="GO:0005829">
    <property type="term" value="C:cytosol"/>
    <property type="evidence" value="ECO:0007669"/>
    <property type="project" value="TreeGrafter"/>
</dbReference>
<dbReference type="PATRIC" id="fig|1307839.3.peg.1935"/>
<keyword evidence="5" id="KW-0479">Metal-binding</keyword>
<comment type="similarity">
    <text evidence="3">Belongs to the peptidase M24B family.</text>
</comment>
<comment type="catalytic activity">
    <reaction evidence="1">
        <text>Release of any N-terminal amino acid, including proline, that is linked to proline, even from a dipeptide or tripeptide.</text>
        <dbReference type="EC" id="3.4.11.9"/>
    </reaction>
</comment>
<dbReference type="Proteomes" id="UP000064893">
    <property type="component" value="Chromosome"/>
</dbReference>
<dbReference type="SMART" id="SM01011">
    <property type="entry name" value="AMP_N"/>
    <property type="match status" value="1"/>
</dbReference>
<protein>
    <recommendedName>
        <fullName evidence="4">Xaa-Pro aminopeptidase</fullName>
        <ecNumber evidence="4">3.4.11.9</ecNumber>
    </recommendedName>
</protein>
<evidence type="ECO:0000256" key="3">
    <source>
        <dbReference type="ARBA" id="ARBA00008766"/>
    </source>
</evidence>
<dbReference type="InterPro" id="IPR007865">
    <property type="entry name" value="Aminopep_P_N"/>
</dbReference>
<dbReference type="Pfam" id="PF00557">
    <property type="entry name" value="Peptidase_M24"/>
    <property type="match status" value="1"/>
</dbReference>
<evidence type="ECO:0000256" key="6">
    <source>
        <dbReference type="ARBA" id="ARBA00022801"/>
    </source>
</evidence>
<dbReference type="SUPFAM" id="SSF53092">
    <property type="entry name" value="Creatinase/prolidase N-terminal domain"/>
    <property type="match status" value="1"/>
</dbReference>
<dbReference type="InterPro" id="IPR029149">
    <property type="entry name" value="Creatin/AminoP/Spt16_N"/>
</dbReference>
<dbReference type="Gene3D" id="3.40.350.10">
    <property type="entry name" value="Creatinase/prolidase N-terminal domain"/>
    <property type="match status" value="1"/>
</dbReference>
<feature type="domain" description="Aminopeptidase P N-terminal" evidence="8">
    <location>
        <begin position="6"/>
        <end position="140"/>
    </location>
</feature>
<dbReference type="InterPro" id="IPR000994">
    <property type="entry name" value="Pept_M24"/>
</dbReference>
<evidence type="ECO:0000256" key="7">
    <source>
        <dbReference type="ARBA" id="ARBA00023211"/>
    </source>
</evidence>
<gene>
    <name evidence="9" type="primary">pepP_2</name>
    <name evidence="9" type="ORF">L21SP5_01829</name>
</gene>
<evidence type="ECO:0000256" key="2">
    <source>
        <dbReference type="ARBA" id="ARBA00001936"/>
    </source>
</evidence>